<sequence length="158" mass="16761">MGTGNGDGNREREPAPEWEPAPGMGTGTGDGKKHREWKPALGTGNGIGNGTTKRHQELSLGTGTGAGNRRSPLLGTVVTTGNGNCHQPLVGNGNGSSWRWSRSWGPVWGTGNSAENQHPGPTWLGHQELGSSRKRAHQWEQELAPFWVGSRNGELGLP</sequence>
<evidence type="ECO:0000313" key="3">
    <source>
        <dbReference type="Proteomes" id="UP000269221"/>
    </source>
</evidence>
<gene>
    <name evidence="2" type="ORF">DUI87_16987</name>
</gene>
<accession>A0A3M0K2X6</accession>
<feature type="compositionally biased region" description="Low complexity" evidence="1">
    <location>
        <begin position="95"/>
        <end position="105"/>
    </location>
</feature>
<organism evidence="2 3">
    <name type="scientific">Hirundo rustica rustica</name>
    <dbReference type="NCBI Taxonomy" id="333673"/>
    <lineage>
        <taxon>Eukaryota</taxon>
        <taxon>Metazoa</taxon>
        <taxon>Chordata</taxon>
        <taxon>Craniata</taxon>
        <taxon>Vertebrata</taxon>
        <taxon>Euteleostomi</taxon>
        <taxon>Archelosauria</taxon>
        <taxon>Archosauria</taxon>
        <taxon>Dinosauria</taxon>
        <taxon>Saurischia</taxon>
        <taxon>Theropoda</taxon>
        <taxon>Coelurosauria</taxon>
        <taxon>Aves</taxon>
        <taxon>Neognathae</taxon>
        <taxon>Neoaves</taxon>
        <taxon>Telluraves</taxon>
        <taxon>Australaves</taxon>
        <taxon>Passeriformes</taxon>
        <taxon>Sylvioidea</taxon>
        <taxon>Hirundinidae</taxon>
        <taxon>Hirundo</taxon>
    </lineage>
</organism>
<dbReference type="AlphaFoldDB" id="A0A3M0K2X6"/>
<reference evidence="2 3" key="1">
    <citation type="submission" date="2018-07" db="EMBL/GenBank/DDBJ databases">
        <title>A high quality draft genome assembly of the barn swallow (H. rustica rustica).</title>
        <authorList>
            <person name="Formenti G."/>
            <person name="Chiara M."/>
            <person name="Poveda L."/>
            <person name="Francoijs K.-J."/>
            <person name="Bonisoli-Alquati A."/>
            <person name="Canova L."/>
            <person name="Gianfranceschi L."/>
            <person name="Horner D.S."/>
            <person name="Saino N."/>
        </authorList>
    </citation>
    <scope>NUCLEOTIDE SEQUENCE [LARGE SCALE GENOMIC DNA]</scope>
    <source>
        <strain evidence="2">Chelidonia</strain>
        <tissue evidence="2">Blood</tissue>
    </source>
</reference>
<feature type="region of interest" description="Disordered" evidence="1">
    <location>
        <begin position="1"/>
        <end position="137"/>
    </location>
</feature>
<evidence type="ECO:0000313" key="2">
    <source>
        <dbReference type="EMBL" id="RMC07513.1"/>
    </source>
</evidence>
<evidence type="ECO:0000256" key="1">
    <source>
        <dbReference type="SAM" id="MobiDB-lite"/>
    </source>
</evidence>
<name>A0A3M0K2X6_HIRRU</name>
<dbReference type="Proteomes" id="UP000269221">
    <property type="component" value="Unassembled WGS sequence"/>
</dbReference>
<keyword evidence="3" id="KW-1185">Reference proteome</keyword>
<protein>
    <submittedName>
        <fullName evidence="2">Uncharacterized protein</fullName>
    </submittedName>
</protein>
<dbReference type="EMBL" id="QRBI01000120">
    <property type="protein sequence ID" value="RMC07513.1"/>
    <property type="molecule type" value="Genomic_DNA"/>
</dbReference>
<comment type="caution">
    <text evidence="2">The sequence shown here is derived from an EMBL/GenBank/DDBJ whole genome shotgun (WGS) entry which is preliminary data.</text>
</comment>
<proteinExistence type="predicted"/>